<protein>
    <submittedName>
        <fullName evidence="1">Uncharacterized protein</fullName>
    </submittedName>
</protein>
<keyword evidence="2" id="KW-1185">Reference proteome</keyword>
<sequence length="235" mass="26410">MTGDVASVRLKDRKVMLLLLEAAQDAVEKSRTQIVSLGNRVQEQGNASESRSLRYRVAQFDNPVADVSKSLRLRRLGFMHHILCHRHATKKFHIVLSEAARDLRAYGGFARTVDYMDTDVLLQLFTKRMEPLFLADLAHAALASARRSAEEEIVHNPSDILHNVTVLENQTSQKDGVNSLTSTQQLSIRKHMAEMHGEDAPLHASFSLPAKETISQNALILFSSSWLFDCMGFRI</sequence>
<name>A0A2V3IPH5_9FLOR</name>
<accession>A0A2V3IPH5</accession>
<dbReference type="EMBL" id="NBIV01000105">
    <property type="protein sequence ID" value="PXF43986.1"/>
    <property type="molecule type" value="Genomic_DNA"/>
</dbReference>
<evidence type="ECO:0000313" key="2">
    <source>
        <dbReference type="Proteomes" id="UP000247409"/>
    </source>
</evidence>
<evidence type="ECO:0000313" key="1">
    <source>
        <dbReference type="EMBL" id="PXF43986.1"/>
    </source>
</evidence>
<gene>
    <name evidence="1" type="ORF">BWQ96_06262</name>
</gene>
<dbReference type="Proteomes" id="UP000247409">
    <property type="component" value="Unassembled WGS sequence"/>
</dbReference>
<reference evidence="1 2" key="1">
    <citation type="journal article" date="2018" name="Mol. Biol. Evol.">
        <title>Analysis of the draft genome of the red seaweed Gracilariopsis chorda provides insights into genome size evolution in Rhodophyta.</title>
        <authorList>
            <person name="Lee J."/>
            <person name="Yang E.C."/>
            <person name="Graf L."/>
            <person name="Yang J.H."/>
            <person name="Qiu H."/>
            <person name="Zel Zion U."/>
            <person name="Chan C.X."/>
            <person name="Stephens T.G."/>
            <person name="Weber A.P.M."/>
            <person name="Boo G.H."/>
            <person name="Boo S.M."/>
            <person name="Kim K.M."/>
            <person name="Shin Y."/>
            <person name="Jung M."/>
            <person name="Lee S.J."/>
            <person name="Yim H.S."/>
            <person name="Lee J.H."/>
            <person name="Bhattacharya D."/>
            <person name="Yoon H.S."/>
        </authorList>
    </citation>
    <scope>NUCLEOTIDE SEQUENCE [LARGE SCALE GENOMIC DNA]</scope>
    <source>
        <strain evidence="1 2">SKKU-2015</strain>
        <tissue evidence="1">Whole body</tissue>
    </source>
</reference>
<dbReference type="AlphaFoldDB" id="A0A2V3IPH5"/>
<organism evidence="1 2">
    <name type="scientific">Gracilariopsis chorda</name>
    <dbReference type="NCBI Taxonomy" id="448386"/>
    <lineage>
        <taxon>Eukaryota</taxon>
        <taxon>Rhodophyta</taxon>
        <taxon>Florideophyceae</taxon>
        <taxon>Rhodymeniophycidae</taxon>
        <taxon>Gracilariales</taxon>
        <taxon>Gracilariaceae</taxon>
        <taxon>Gracilariopsis</taxon>
    </lineage>
</organism>
<proteinExistence type="predicted"/>
<comment type="caution">
    <text evidence="1">The sequence shown here is derived from an EMBL/GenBank/DDBJ whole genome shotgun (WGS) entry which is preliminary data.</text>
</comment>